<feature type="transmembrane region" description="Helical" evidence="1">
    <location>
        <begin position="98"/>
        <end position="122"/>
    </location>
</feature>
<evidence type="ECO:0000256" key="1">
    <source>
        <dbReference type="SAM" id="Phobius"/>
    </source>
</evidence>
<dbReference type="RefSeq" id="WP_320379633.1">
    <property type="nucleotide sequence ID" value="NZ_JAWDIQ010000001.1"/>
</dbReference>
<organism evidence="3 4">
    <name type="scientific">Paracerasibacillus soli</name>
    <dbReference type="NCBI Taxonomy" id="480284"/>
    <lineage>
        <taxon>Bacteria</taxon>
        <taxon>Bacillati</taxon>
        <taxon>Bacillota</taxon>
        <taxon>Bacilli</taxon>
        <taxon>Bacillales</taxon>
        <taxon>Bacillaceae</taxon>
        <taxon>Paracerasibacillus</taxon>
    </lineage>
</organism>
<dbReference type="Pfam" id="PF04892">
    <property type="entry name" value="VanZ"/>
    <property type="match status" value="1"/>
</dbReference>
<feature type="domain" description="VanZ-like" evidence="2">
    <location>
        <begin position="13"/>
        <end position="122"/>
    </location>
</feature>
<keyword evidence="4" id="KW-1185">Reference proteome</keyword>
<comment type="caution">
    <text evidence="3">The sequence shown here is derived from an EMBL/GenBank/DDBJ whole genome shotgun (WGS) entry which is preliminary data.</text>
</comment>
<accession>A0ABU5CRD7</accession>
<name>A0ABU5CRD7_9BACI</name>
<evidence type="ECO:0000313" key="3">
    <source>
        <dbReference type="EMBL" id="MDY0408932.1"/>
    </source>
</evidence>
<proteinExistence type="predicted"/>
<feature type="transmembrane region" description="Helical" evidence="1">
    <location>
        <begin position="44"/>
        <end position="62"/>
    </location>
</feature>
<dbReference type="InterPro" id="IPR016747">
    <property type="entry name" value="Phosphotransbutyrylase"/>
</dbReference>
<protein>
    <submittedName>
        <fullName evidence="3">VanZ family protein</fullName>
    </submittedName>
</protein>
<gene>
    <name evidence="3" type="ORF">RWD45_10695</name>
</gene>
<keyword evidence="1" id="KW-0472">Membrane</keyword>
<sequence>MNKIIDLSFMERYVSWISFTYANSEVSVQAIGIDRFIEFFIRKGAHFTVFFILMILFYIALSRTNRLKLKANLIVSLLLSIAYAVMDEFHQGFTPNRTPYIGDVVIDGSGACVAGILIYIILKRKRKVHDY</sequence>
<dbReference type="PIRSF" id="PIRSF019083">
    <property type="entry name" value="UCP019083_VanZ"/>
    <property type="match status" value="1"/>
</dbReference>
<evidence type="ECO:0000259" key="2">
    <source>
        <dbReference type="Pfam" id="PF04892"/>
    </source>
</evidence>
<dbReference type="InterPro" id="IPR006976">
    <property type="entry name" value="VanZ-like"/>
</dbReference>
<feature type="transmembrane region" description="Helical" evidence="1">
    <location>
        <begin position="69"/>
        <end position="86"/>
    </location>
</feature>
<evidence type="ECO:0000313" key="4">
    <source>
        <dbReference type="Proteomes" id="UP001275315"/>
    </source>
</evidence>
<keyword evidence="1" id="KW-0812">Transmembrane</keyword>
<dbReference type="NCBIfam" id="NF037970">
    <property type="entry name" value="vanZ_1"/>
    <property type="match status" value="1"/>
</dbReference>
<dbReference type="Proteomes" id="UP001275315">
    <property type="component" value="Unassembled WGS sequence"/>
</dbReference>
<dbReference type="PANTHER" id="PTHR28008">
    <property type="entry name" value="DOMAIN PROTEIN, PUTATIVE (AFU_ORTHOLOGUE AFUA_3G10980)-RELATED"/>
    <property type="match status" value="1"/>
</dbReference>
<dbReference type="PANTHER" id="PTHR28008:SF1">
    <property type="entry name" value="DOMAIN PROTEIN, PUTATIVE (AFU_ORTHOLOGUE AFUA_3G10980)-RELATED"/>
    <property type="match status" value="1"/>
</dbReference>
<dbReference type="EMBL" id="JAWDIQ010000001">
    <property type="protein sequence ID" value="MDY0408932.1"/>
    <property type="molecule type" value="Genomic_DNA"/>
</dbReference>
<keyword evidence="1" id="KW-1133">Transmembrane helix</keyword>
<reference evidence="3 4" key="1">
    <citation type="submission" date="2023-10" db="EMBL/GenBank/DDBJ databases">
        <title>Virgibacillus soli CC-YMP-6 genome.</title>
        <authorList>
            <person name="Miliotis G."/>
            <person name="Sengupta P."/>
            <person name="Hameed A."/>
            <person name="Chuvochina M."/>
            <person name="Mcdonagh F."/>
            <person name="Simpson A.C."/>
            <person name="Singh N.K."/>
            <person name="Rekha P.D."/>
            <person name="Raman K."/>
            <person name="Hugenholtz P."/>
            <person name="Venkateswaran K."/>
        </authorList>
    </citation>
    <scope>NUCLEOTIDE SEQUENCE [LARGE SCALE GENOMIC DNA]</scope>
    <source>
        <strain evidence="3 4">CC-YMP-6</strain>
    </source>
</reference>